<organism evidence="2 3">
    <name type="scientific">Cutaneotrichosporon oleaginosum</name>
    <dbReference type="NCBI Taxonomy" id="879819"/>
    <lineage>
        <taxon>Eukaryota</taxon>
        <taxon>Fungi</taxon>
        <taxon>Dikarya</taxon>
        <taxon>Basidiomycota</taxon>
        <taxon>Agaricomycotina</taxon>
        <taxon>Tremellomycetes</taxon>
        <taxon>Trichosporonales</taxon>
        <taxon>Trichosporonaceae</taxon>
        <taxon>Cutaneotrichosporon</taxon>
    </lineage>
</organism>
<keyword evidence="3" id="KW-1185">Reference proteome</keyword>
<evidence type="ECO:0000313" key="2">
    <source>
        <dbReference type="EMBL" id="KLT44672.1"/>
    </source>
</evidence>
<dbReference type="AlphaFoldDB" id="A0A0J0XUE9"/>
<gene>
    <name evidence="2" type="ORF">CC85DRAFT_201475</name>
</gene>
<name>A0A0J0XUE9_9TREE</name>
<dbReference type="GeneID" id="28980498"/>
<evidence type="ECO:0008006" key="4">
    <source>
        <dbReference type="Google" id="ProtNLM"/>
    </source>
</evidence>
<feature type="region of interest" description="Disordered" evidence="1">
    <location>
        <begin position="54"/>
        <end position="77"/>
    </location>
</feature>
<reference evidence="2 3" key="1">
    <citation type="submission" date="2015-03" db="EMBL/GenBank/DDBJ databases">
        <title>Genomics and transcriptomics of the oil-accumulating basidiomycete yeast T. oleaginosus allow insights into substrate utilization and the diverse evolutionary trajectories of mating systems in fungi.</title>
        <authorList>
            <consortium name="DOE Joint Genome Institute"/>
            <person name="Kourist R."/>
            <person name="Kracht O."/>
            <person name="Bracharz F."/>
            <person name="Lipzen A."/>
            <person name="Nolan M."/>
            <person name="Ohm R."/>
            <person name="Grigoriev I."/>
            <person name="Sun S."/>
            <person name="Heitman J."/>
            <person name="Bruck T."/>
            <person name="Nowrousian M."/>
        </authorList>
    </citation>
    <scope>NUCLEOTIDE SEQUENCE [LARGE SCALE GENOMIC DNA]</scope>
    <source>
        <strain evidence="2 3">IBC0246</strain>
    </source>
</reference>
<sequence length="330" mass="36962">MPMPPHSTAVINAHHTPKVANMQQVAMLSTAHSLRNYPHSLPPHHLRSAPIVPRHARSSSLTPSRAPTPTSSISRPHMTSDDLAYCRDFSTPQDVLLVCNAVDSETQRDVGFYVNSAVLRASCAWFAQCIDDRPPDYEPGAVIRIAIDVPVIDMEVLVRMMHAGSPASRSIRVTLGQVLHTIPALMTRFGADRSLWSLLTSYLPPLKLYGLERVGNGYVLRENIWGLLVLAHAARDAKVLANTVGIVLGNRPSEPEWAMLYDPYTVPRAEITPEREVIYRILLAVARMRARVGMHVDFEYTDRHLVVISRKSPEFKLYFELENHDDVLLL</sequence>
<evidence type="ECO:0000256" key="1">
    <source>
        <dbReference type="SAM" id="MobiDB-lite"/>
    </source>
</evidence>
<dbReference type="RefSeq" id="XP_018281163.1">
    <property type="nucleotide sequence ID" value="XM_018419895.1"/>
</dbReference>
<evidence type="ECO:0000313" key="3">
    <source>
        <dbReference type="Proteomes" id="UP000053611"/>
    </source>
</evidence>
<accession>A0A0J0XUE9</accession>
<protein>
    <recommendedName>
        <fullName evidence="4">BTB domain-containing protein</fullName>
    </recommendedName>
</protein>
<dbReference type="Proteomes" id="UP000053611">
    <property type="component" value="Unassembled WGS sequence"/>
</dbReference>
<feature type="compositionally biased region" description="Polar residues" evidence="1">
    <location>
        <begin position="58"/>
        <end position="74"/>
    </location>
</feature>
<proteinExistence type="predicted"/>
<dbReference type="EMBL" id="KQ087185">
    <property type="protein sequence ID" value="KLT44672.1"/>
    <property type="molecule type" value="Genomic_DNA"/>
</dbReference>